<evidence type="ECO:0000259" key="2">
    <source>
        <dbReference type="Pfam" id="PF24181"/>
    </source>
</evidence>
<dbReference type="InterPro" id="IPR057567">
    <property type="entry name" value="TPR_TTI1_C"/>
</dbReference>
<feature type="region of interest" description="Disordered" evidence="1">
    <location>
        <begin position="347"/>
        <end position="376"/>
    </location>
</feature>
<feature type="compositionally biased region" description="Basic and acidic residues" evidence="1">
    <location>
        <begin position="351"/>
        <end position="363"/>
    </location>
</feature>
<accession>A0A8T0D6T9</accession>
<reference evidence="3 4" key="1">
    <citation type="submission" date="2019-07" db="EMBL/GenBank/DDBJ databases">
        <title>Annotation for the trematode Paragonimus westermani.</title>
        <authorList>
            <person name="Choi Y.-J."/>
        </authorList>
    </citation>
    <scope>NUCLEOTIDE SEQUENCE [LARGE SCALE GENOMIC DNA]</scope>
    <source>
        <strain evidence="3">180907_Pwestermani</strain>
    </source>
</reference>
<feature type="domain" description="TTI1 C-terminal TPR" evidence="2">
    <location>
        <begin position="297"/>
        <end position="573"/>
    </location>
</feature>
<dbReference type="InterPro" id="IPR052587">
    <property type="entry name" value="TELO2-interacting_protein_1"/>
</dbReference>
<dbReference type="InterPro" id="IPR016024">
    <property type="entry name" value="ARM-type_fold"/>
</dbReference>
<organism evidence="3 4">
    <name type="scientific">Paragonimus westermani</name>
    <dbReference type="NCBI Taxonomy" id="34504"/>
    <lineage>
        <taxon>Eukaryota</taxon>
        <taxon>Metazoa</taxon>
        <taxon>Spiralia</taxon>
        <taxon>Lophotrochozoa</taxon>
        <taxon>Platyhelminthes</taxon>
        <taxon>Trematoda</taxon>
        <taxon>Digenea</taxon>
        <taxon>Plagiorchiida</taxon>
        <taxon>Troglotremata</taxon>
        <taxon>Troglotrematidae</taxon>
        <taxon>Paragonimus</taxon>
    </lineage>
</organism>
<dbReference type="Gene3D" id="1.25.10.10">
    <property type="entry name" value="Leucine-rich Repeat Variant"/>
    <property type="match status" value="1"/>
</dbReference>
<evidence type="ECO:0000256" key="1">
    <source>
        <dbReference type="SAM" id="MobiDB-lite"/>
    </source>
</evidence>
<dbReference type="Pfam" id="PF24181">
    <property type="entry name" value="TPR_TTI1_C"/>
    <property type="match status" value="1"/>
</dbReference>
<dbReference type="PANTHER" id="PTHR18460:SF3">
    <property type="entry name" value="TELO2-INTERACTING PROTEIN 1 HOMOLOG"/>
    <property type="match status" value="1"/>
</dbReference>
<dbReference type="OrthoDB" id="49511at2759"/>
<gene>
    <name evidence="3" type="ORF">P879_09366</name>
</gene>
<dbReference type="EMBL" id="JTDF01012841">
    <property type="protein sequence ID" value="KAF8563272.1"/>
    <property type="molecule type" value="Genomic_DNA"/>
</dbReference>
<protein>
    <recommendedName>
        <fullName evidence="2">TTI1 C-terminal TPR domain-containing protein</fullName>
    </recommendedName>
</protein>
<dbReference type="GO" id="GO:0005737">
    <property type="term" value="C:cytoplasm"/>
    <property type="evidence" value="ECO:0007669"/>
    <property type="project" value="TreeGrafter"/>
</dbReference>
<dbReference type="Proteomes" id="UP000699462">
    <property type="component" value="Unassembled WGS sequence"/>
</dbReference>
<dbReference type="InterPro" id="IPR011989">
    <property type="entry name" value="ARM-like"/>
</dbReference>
<sequence length="637" mass="71452">MFFCSCFIYFSHSLYNYLESVPWEQRKADSLRVIAEYFDSDLLQLPTSSADDVNLNTPSQSNQTNSILCDSTSPLQKWPVETPSASVESVSVTKPSLKELKENVVTVCLLLELFGTASQIYQSCPAGAHASDVCEDLLRIGLVACISRAGHPGLIGQTARHCLRYVSLHCGFTSCQVLVVSLFLFGHPIGTGYVLHTAVSAFFYPSVTELITRNADFLISNITLDLHRVLLFGADREPLTMPADLLHSLRLSCQTLGTLFEHATIDVVPLLRPLVRQVLTCLDLTYEHHADLFLPALKRLLTACHQWNETRQGHTPSAADHLTFSDQDVYGLVLKNVQALVENTRGIHHLSSPDDPKPEDDMQKSPPTDEAVQADEDALDQSSRIYPDHLHIVEEIMLRCIHLLADTDPKLRLLSMDVLIEGYVTLADERELLLPLVHKAWSALMARFRDQHAVVVEKAFQLLTVLTRVAGDFLRARASSEIMPPLLNFLIRGAGVSAGASRSYRHLTSYRVQKQLLQQMGPLCRQLNLSSETLRSVIHVLIIYLEDEQPHGLQQASEYSLQVLWQLDFGLVWTLLFMQVPKECQDEAFGASVPNKFCYPLQIQQPSSTDRRRINIARLRSILSRLYKIVPVANPII</sequence>
<name>A0A8T0D6T9_9TREM</name>
<dbReference type="AlphaFoldDB" id="A0A8T0D6T9"/>
<evidence type="ECO:0000313" key="3">
    <source>
        <dbReference type="EMBL" id="KAF8563272.1"/>
    </source>
</evidence>
<comment type="caution">
    <text evidence="3">The sequence shown here is derived from an EMBL/GenBank/DDBJ whole genome shotgun (WGS) entry which is preliminary data.</text>
</comment>
<proteinExistence type="predicted"/>
<evidence type="ECO:0000313" key="4">
    <source>
        <dbReference type="Proteomes" id="UP000699462"/>
    </source>
</evidence>
<dbReference type="SUPFAM" id="SSF48371">
    <property type="entry name" value="ARM repeat"/>
    <property type="match status" value="1"/>
</dbReference>
<keyword evidence="4" id="KW-1185">Reference proteome</keyword>
<dbReference type="PANTHER" id="PTHR18460">
    <property type="entry name" value="TEL2 INTERACTING PROTEIN 1 TTI1 FAMILY MEMBER"/>
    <property type="match status" value="1"/>
</dbReference>